<dbReference type="GO" id="GO:0005615">
    <property type="term" value="C:extracellular space"/>
    <property type="evidence" value="ECO:0007669"/>
    <property type="project" value="TreeGrafter"/>
</dbReference>
<feature type="compositionally biased region" description="Low complexity" evidence="4">
    <location>
        <begin position="71"/>
        <end position="80"/>
    </location>
</feature>
<dbReference type="EMBL" id="CAJOBC010008571">
    <property type="protein sequence ID" value="CAF3965230.1"/>
    <property type="molecule type" value="Genomic_DNA"/>
</dbReference>
<dbReference type="AlphaFoldDB" id="A0A814WDC9"/>
<comment type="subcellular location">
    <subcellularLocation>
        <location evidence="1">Secreted</location>
    </subcellularLocation>
</comment>
<dbReference type="PANTHER" id="PTHR24023">
    <property type="entry name" value="COLLAGEN ALPHA"/>
    <property type="match status" value="1"/>
</dbReference>
<feature type="region of interest" description="Disordered" evidence="4">
    <location>
        <begin position="52"/>
        <end position="139"/>
    </location>
</feature>
<evidence type="ECO:0000313" key="8">
    <source>
        <dbReference type="Proteomes" id="UP000663829"/>
    </source>
</evidence>
<dbReference type="PROSITE" id="PS51461">
    <property type="entry name" value="NC1_FIB"/>
    <property type="match status" value="1"/>
</dbReference>
<dbReference type="PANTHER" id="PTHR24023:SF1082">
    <property type="entry name" value="COLLAGEN TRIPLE HELIX REPEAT"/>
    <property type="match status" value="1"/>
</dbReference>
<comment type="caution">
    <text evidence="6">The sequence shown here is derived from an EMBL/GenBank/DDBJ whole genome shotgun (WGS) entry which is preliminary data.</text>
</comment>
<reference evidence="6" key="1">
    <citation type="submission" date="2021-02" db="EMBL/GenBank/DDBJ databases">
        <authorList>
            <person name="Nowell W R."/>
        </authorList>
    </citation>
    <scope>NUCLEOTIDE SEQUENCE</scope>
</reference>
<keyword evidence="8" id="KW-1185">Reference proteome</keyword>
<keyword evidence="3" id="KW-0176">Collagen</keyword>
<proteinExistence type="predicted"/>
<feature type="compositionally biased region" description="Low complexity" evidence="4">
    <location>
        <begin position="241"/>
        <end position="255"/>
    </location>
</feature>
<sequence length="494" mass="52165">MNKMLGTTQIKRESEFSPRHAQRGDETHLLECKLAFSWGFPHFNRIKSEIGLPGLPGVEGRKGKRGPPGPRGAAGPIGEIGVVGKKGPEGVQGTRGPAGVPGEIGIVGKTGPVGPMGPIGMKGSPGKTGSRKLNSNTGVQGIVGEKGDFGLKGYEGAIGLPGLAGARGISGAPGDSGLKGTRGSKGARGDDGDRGENGEEGPAGNIGAQGGEGPRGEQGNSGMKGPRGDVGPTGLPGPAGPSTLSPSMLSSLFTLNTGEKGPGNPGVPLPMPSTPSTNGPSGVDINNIDVAQPFGDDVLADNPLKTATNFINDLKNVGKEVKLKTKPDGSVEHPAKSCRDIAEFYPEKLNGKYYIDPNEGSKDDAVLVHCELTKRMTCIKAKQASFKPSTRLLSNSKTATKKHVRFMEDLLQQPEFEYDIETIQLRFLRMLSDKAYQNITYHCRKTIAAYDNSKQDYSRAIRLRTKNSVLYEAKPINDATLQYEILKDDCKRPS</sequence>
<dbReference type="OrthoDB" id="10061379at2759"/>
<dbReference type="InterPro" id="IPR008160">
    <property type="entry name" value="Collagen"/>
</dbReference>
<evidence type="ECO:0000256" key="1">
    <source>
        <dbReference type="ARBA" id="ARBA00004613"/>
    </source>
</evidence>
<dbReference type="InterPro" id="IPR050149">
    <property type="entry name" value="Collagen_superfamily"/>
</dbReference>
<gene>
    <name evidence="6" type="ORF">GPM918_LOCUS23705</name>
    <name evidence="7" type="ORF">SRO942_LOCUS23704</name>
</gene>
<dbReference type="Proteomes" id="UP000681722">
    <property type="component" value="Unassembled WGS sequence"/>
</dbReference>
<keyword evidence="2" id="KW-0964">Secreted</keyword>
<dbReference type="GO" id="GO:0031012">
    <property type="term" value="C:extracellular matrix"/>
    <property type="evidence" value="ECO:0007669"/>
    <property type="project" value="TreeGrafter"/>
</dbReference>
<feature type="region of interest" description="Disordered" evidence="4">
    <location>
        <begin position="1"/>
        <end position="24"/>
    </location>
</feature>
<dbReference type="Pfam" id="PF01391">
    <property type="entry name" value="Collagen"/>
    <property type="match status" value="2"/>
</dbReference>
<dbReference type="GO" id="GO:0005581">
    <property type="term" value="C:collagen trimer"/>
    <property type="evidence" value="ECO:0007669"/>
    <property type="project" value="UniProtKB-KW"/>
</dbReference>
<dbReference type="Pfam" id="PF01410">
    <property type="entry name" value="COLFI"/>
    <property type="match status" value="1"/>
</dbReference>
<dbReference type="EMBL" id="CAJNOQ010008570">
    <property type="protein sequence ID" value="CAF1200723.1"/>
    <property type="molecule type" value="Genomic_DNA"/>
</dbReference>
<accession>A0A814WDC9</accession>
<name>A0A814WDC9_9BILA</name>
<feature type="compositionally biased region" description="Basic and acidic residues" evidence="4">
    <location>
        <begin position="187"/>
        <end position="197"/>
    </location>
</feature>
<dbReference type="Proteomes" id="UP000663829">
    <property type="component" value="Unassembled WGS sequence"/>
</dbReference>
<evidence type="ECO:0000256" key="3">
    <source>
        <dbReference type="ARBA" id="ARBA00023119"/>
    </source>
</evidence>
<dbReference type="GO" id="GO:0030020">
    <property type="term" value="F:extracellular matrix structural constituent conferring tensile strength"/>
    <property type="evidence" value="ECO:0007669"/>
    <property type="project" value="TreeGrafter"/>
</dbReference>
<feature type="region of interest" description="Disordered" evidence="4">
    <location>
        <begin position="171"/>
        <end position="277"/>
    </location>
</feature>
<dbReference type="Gene3D" id="2.60.120.1000">
    <property type="match status" value="1"/>
</dbReference>
<dbReference type="SMART" id="SM00038">
    <property type="entry name" value="COLFI"/>
    <property type="match status" value="1"/>
</dbReference>
<evidence type="ECO:0000259" key="5">
    <source>
        <dbReference type="PROSITE" id="PS51461"/>
    </source>
</evidence>
<organism evidence="6 8">
    <name type="scientific">Didymodactylos carnosus</name>
    <dbReference type="NCBI Taxonomy" id="1234261"/>
    <lineage>
        <taxon>Eukaryota</taxon>
        <taxon>Metazoa</taxon>
        <taxon>Spiralia</taxon>
        <taxon>Gnathifera</taxon>
        <taxon>Rotifera</taxon>
        <taxon>Eurotatoria</taxon>
        <taxon>Bdelloidea</taxon>
        <taxon>Philodinida</taxon>
        <taxon>Philodinidae</taxon>
        <taxon>Didymodactylos</taxon>
    </lineage>
</organism>
<evidence type="ECO:0000256" key="2">
    <source>
        <dbReference type="ARBA" id="ARBA00022525"/>
    </source>
</evidence>
<protein>
    <recommendedName>
        <fullName evidence="5">Fibrillar collagen NC1 domain-containing protein</fullName>
    </recommendedName>
</protein>
<evidence type="ECO:0000313" key="6">
    <source>
        <dbReference type="EMBL" id="CAF1200723.1"/>
    </source>
</evidence>
<feature type="compositionally biased region" description="Basic and acidic residues" evidence="4">
    <location>
        <begin position="10"/>
        <end position="24"/>
    </location>
</feature>
<evidence type="ECO:0000256" key="4">
    <source>
        <dbReference type="SAM" id="MobiDB-lite"/>
    </source>
</evidence>
<feature type="domain" description="Fibrillar collagen NC1" evidence="5">
    <location>
        <begin position="308"/>
        <end position="494"/>
    </location>
</feature>
<dbReference type="InterPro" id="IPR000885">
    <property type="entry name" value="Fib_collagen_C"/>
</dbReference>
<dbReference type="GO" id="GO:0030198">
    <property type="term" value="P:extracellular matrix organization"/>
    <property type="evidence" value="ECO:0007669"/>
    <property type="project" value="TreeGrafter"/>
</dbReference>
<evidence type="ECO:0000313" key="7">
    <source>
        <dbReference type="EMBL" id="CAF3965230.1"/>
    </source>
</evidence>